<sequence>MSTPDSTSFSRPFTSPSVALRLKLRIAYLREIIVTIVVKAYANDDDVLIAWSPESWSNTWVGFMLERRDDTNGTVTPVANRIPPTADGPIVSAQGVSSAQSPIRRCVWNDYGLTITDNVSYRVTALVENGESYASDPAGVSDWTKAVAIQKDVGDGLEAYFNRGTLMSQVVSRFVVGDVTEASLKDFRSKLNTPGFPARRYLSGEARTQILQFLADADRRGSEFFAAIYEIGDRELVDAMKPFGARGHILIGNGDGTESWVAPELVAAGVDVRHRDLSRAGRSSPSVHNKFVVEVAGDRPTRVLTGSTNFTTTGLCTQLNNVLIVSRPTIAARFHDQWQKLVDAGDDMPDALKASNADPTSDTDVSVIFAATPDQQDFATARQLIKDAQQGALFLMFTPGNSPLLEDLLARAQENKIYVRGVVSRVQPARGNPEIVQVGGQVVKSGADPSEFHRDVLLPSGVTDRNKPSWAEAEFTAQEMLSQHMIAIVHSKTIVIDPFSDSCAVITGSHNLSLSASERNDENLVIIRGNKRLAQAYAIHINGVYDHYSWRNYVDAGGNPNQIYKPLDAWKPNGSRAQELSFWVD</sequence>
<dbReference type="GO" id="GO:0004630">
    <property type="term" value="F:phospholipase D activity"/>
    <property type="evidence" value="ECO:0007669"/>
    <property type="project" value="UniProtKB-EC"/>
</dbReference>
<dbReference type="Gene3D" id="3.30.870.10">
    <property type="entry name" value="Endonuclease Chain A"/>
    <property type="match status" value="2"/>
</dbReference>
<evidence type="ECO:0000256" key="6">
    <source>
        <dbReference type="ARBA" id="ARBA00023098"/>
    </source>
</evidence>
<feature type="domain" description="PLD phosphodiesterase" evidence="7">
    <location>
        <begin position="485"/>
        <end position="516"/>
    </location>
</feature>
<dbReference type="PANTHER" id="PTHR43856">
    <property type="entry name" value="CARDIOLIPIN HYDROLASE"/>
    <property type="match status" value="1"/>
</dbReference>
<gene>
    <name evidence="8" type="ORF">SAMN04487926_11625</name>
</gene>
<dbReference type="Pfam" id="PF13091">
    <property type="entry name" value="PLDc_2"/>
    <property type="match status" value="1"/>
</dbReference>
<evidence type="ECO:0000256" key="4">
    <source>
        <dbReference type="ARBA" id="ARBA00022801"/>
    </source>
</evidence>
<dbReference type="InterPro" id="IPR001736">
    <property type="entry name" value="PLipase_D/transphosphatidylase"/>
</dbReference>
<evidence type="ECO:0000256" key="1">
    <source>
        <dbReference type="ARBA" id="ARBA00000798"/>
    </source>
</evidence>
<evidence type="ECO:0000313" key="8">
    <source>
        <dbReference type="EMBL" id="SDI38788.1"/>
    </source>
</evidence>
<dbReference type="GO" id="GO:0006793">
    <property type="term" value="P:phosphorus metabolic process"/>
    <property type="evidence" value="ECO:0007669"/>
    <property type="project" value="UniProtKB-ARBA"/>
</dbReference>
<dbReference type="CDD" id="cd09173">
    <property type="entry name" value="PLDc_Nuc_like_unchar1_2"/>
    <property type="match status" value="1"/>
</dbReference>
<keyword evidence="9" id="KW-1185">Reference proteome</keyword>
<evidence type="ECO:0000259" key="7">
    <source>
        <dbReference type="PROSITE" id="PS50035"/>
    </source>
</evidence>
<dbReference type="SUPFAM" id="SSF56024">
    <property type="entry name" value="Phospholipase D/nuclease"/>
    <property type="match status" value="2"/>
</dbReference>
<dbReference type="InterPro" id="IPR025202">
    <property type="entry name" value="PLD-like_dom"/>
</dbReference>
<evidence type="ECO:0000256" key="3">
    <source>
        <dbReference type="ARBA" id="ARBA00012027"/>
    </source>
</evidence>
<dbReference type="Proteomes" id="UP000198900">
    <property type="component" value="Unassembled WGS sequence"/>
</dbReference>
<evidence type="ECO:0000256" key="5">
    <source>
        <dbReference type="ARBA" id="ARBA00022963"/>
    </source>
</evidence>
<dbReference type="InterPro" id="IPR051406">
    <property type="entry name" value="PLD_domain"/>
</dbReference>
<comment type="caution">
    <text evidence="8">The sequence shown here is derived from an EMBL/GenBank/DDBJ whole genome shotgun (WGS) entry which is preliminary data.</text>
</comment>
<keyword evidence="6" id="KW-0443">Lipid metabolism</keyword>
<keyword evidence="5" id="KW-0442">Lipid degradation</keyword>
<evidence type="ECO:0000256" key="2">
    <source>
        <dbReference type="ARBA" id="ARBA00008664"/>
    </source>
</evidence>
<comment type="similarity">
    <text evidence="2">Belongs to the phospholipase D family.</text>
</comment>
<dbReference type="EC" id="3.1.4.4" evidence="3"/>
<dbReference type="GO" id="GO:0016891">
    <property type="term" value="F:RNA endonuclease activity producing 5'-phosphomonoesters, hydrolytic mechanism"/>
    <property type="evidence" value="ECO:0007669"/>
    <property type="project" value="TreeGrafter"/>
</dbReference>
<dbReference type="PROSITE" id="PS50035">
    <property type="entry name" value="PLD"/>
    <property type="match status" value="1"/>
</dbReference>
<reference evidence="8" key="1">
    <citation type="submission" date="2016-10" db="EMBL/GenBank/DDBJ databases">
        <authorList>
            <person name="Varghese N."/>
            <person name="Submissions S."/>
        </authorList>
    </citation>
    <scope>NUCLEOTIDE SEQUENCE [LARGE SCALE GENOMIC DNA]</scope>
    <source>
        <strain evidence="8">YR281</strain>
    </source>
</reference>
<dbReference type="PANTHER" id="PTHR43856:SF1">
    <property type="entry name" value="MITOCHONDRIAL CARDIOLIPIN HYDROLASE"/>
    <property type="match status" value="1"/>
</dbReference>
<proteinExistence type="inferred from homology"/>
<dbReference type="AlphaFoldDB" id="A0A7Z7FKW7"/>
<protein>
    <recommendedName>
        <fullName evidence="3">phospholipase D</fullName>
        <ecNumber evidence="3">3.1.4.4</ecNumber>
    </recommendedName>
</protein>
<name>A0A7Z7FKW7_9BURK</name>
<comment type="catalytic activity">
    <reaction evidence="1">
        <text>a 1,2-diacyl-sn-glycero-3-phosphocholine + H2O = a 1,2-diacyl-sn-glycero-3-phosphate + choline + H(+)</text>
        <dbReference type="Rhea" id="RHEA:14445"/>
        <dbReference type="ChEBI" id="CHEBI:15354"/>
        <dbReference type="ChEBI" id="CHEBI:15377"/>
        <dbReference type="ChEBI" id="CHEBI:15378"/>
        <dbReference type="ChEBI" id="CHEBI:57643"/>
        <dbReference type="ChEBI" id="CHEBI:58608"/>
        <dbReference type="EC" id="3.1.4.4"/>
    </reaction>
</comment>
<dbReference type="CDD" id="cd09172">
    <property type="entry name" value="PLDc_Nuc_like_unchar1_1"/>
    <property type="match status" value="1"/>
</dbReference>
<dbReference type="GO" id="GO:0016042">
    <property type="term" value="P:lipid catabolic process"/>
    <property type="evidence" value="ECO:0007669"/>
    <property type="project" value="UniProtKB-KW"/>
</dbReference>
<accession>A0A7Z7FKW7</accession>
<organism evidence="8 9">
    <name type="scientific">Paraburkholderia steynii</name>
    <dbReference type="NCBI Taxonomy" id="1245441"/>
    <lineage>
        <taxon>Bacteria</taxon>
        <taxon>Pseudomonadati</taxon>
        <taxon>Pseudomonadota</taxon>
        <taxon>Betaproteobacteria</taxon>
        <taxon>Burkholderiales</taxon>
        <taxon>Burkholderiaceae</taxon>
        <taxon>Paraburkholderia</taxon>
    </lineage>
</organism>
<keyword evidence="4" id="KW-0378">Hydrolase</keyword>
<evidence type="ECO:0000313" key="9">
    <source>
        <dbReference type="Proteomes" id="UP000198900"/>
    </source>
</evidence>
<dbReference type="EMBL" id="FNDI01000016">
    <property type="protein sequence ID" value="SDI38788.1"/>
    <property type="molecule type" value="Genomic_DNA"/>
</dbReference>